<dbReference type="Proteomes" id="UP001151760">
    <property type="component" value="Unassembled WGS sequence"/>
</dbReference>
<evidence type="ECO:0000313" key="3">
    <source>
        <dbReference type="Proteomes" id="UP001151760"/>
    </source>
</evidence>
<dbReference type="Pfam" id="PF13966">
    <property type="entry name" value="zf-RVT"/>
    <property type="match status" value="1"/>
</dbReference>
<comment type="caution">
    <text evidence="2">The sequence shown here is derived from an EMBL/GenBank/DDBJ whole genome shotgun (WGS) entry which is preliminary data.</text>
</comment>
<keyword evidence="2" id="KW-0808">Transferase</keyword>
<sequence length="230" mass="26835">MGMEEILQVCLLIRQFIWYRLRAGNTVSAWFDQWCSLSPLSQLVTPRGIHRAGFDISSKVQDVISNESWKWLNEWLLKYPSLYTIIVPTLVSNSLDRLFRVVVVGAAYQDVDSWFSVAIVWECIRPRGDEIDWYNLVWFSHDIPRHAIHLWLVIKRKLKTQDTPRQWDLKPYTGVPNMPSSLDVIVDLLNPVSQRRSARLSSLLHVISYGKNGIIGYSRIRRDLKTKLLK</sequence>
<evidence type="ECO:0000259" key="1">
    <source>
        <dbReference type="Pfam" id="PF13966"/>
    </source>
</evidence>
<dbReference type="EMBL" id="BQNB010011199">
    <property type="protein sequence ID" value="GJS87445.1"/>
    <property type="molecule type" value="Genomic_DNA"/>
</dbReference>
<proteinExistence type="predicted"/>
<keyword evidence="3" id="KW-1185">Reference proteome</keyword>
<reference evidence="2" key="2">
    <citation type="submission" date="2022-01" db="EMBL/GenBank/DDBJ databases">
        <authorList>
            <person name="Yamashiro T."/>
            <person name="Shiraishi A."/>
            <person name="Satake H."/>
            <person name="Nakayama K."/>
        </authorList>
    </citation>
    <scope>NUCLEOTIDE SEQUENCE</scope>
</reference>
<gene>
    <name evidence="2" type="ORF">Tco_0770081</name>
</gene>
<accession>A0ABQ4ZEI5</accession>
<organism evidence="2 3">
    <name type="scientific">Tanacetum coccineum</name>
    <dbReference type="NCBI Taxonomy" id="301880"/>
    <lineage>
        <taxon>Eukaryota</taxon>
        <taxon>Viridiplantae</taxon>
        <taxon>Streptophyta</taxon>
        <taxon>Embryophyta</taxon>
        <taxon>Tracheophyta</taxon>
        <taxon>Spermatophyta</taxon>
        <taxon>Magnoliopsida</taxon>
        <taxon>eudicotyledons</taxon>
        <taxon>Gunneridae</taxon>
        <taxon>Pentapetalae</taxon>
        <taxon>asterids</taxon>
        <taxon>campanulids</taxon>
        <taxon>Asterales</taxon>
        <taxon>Asteraceae</taxon>
        <taxon>Asteroideae</taxon>
        <taxon>Anthemideae</taxon>
        <taxon>Anthemidinae</taxon>
        <taxon>Tanacetum</taxon>
    </lineage>
</organism>
<keyword evidence="2" id="KW-0548">Nucleotidyltransferase</keyword>
<keyword evidence="2" id="KW-0695">RNA-directed DNA polymerase</keyword>
<protein>
    <submittedName>
        <fullName evidence="2">Reverse transcriptase domain, reverse transcriptase zinc-binding domain protein</fullName>
    </submittedName>
</protein>
<name>A0ABQ4ZEI5_9ASTR</name>
<dbReference type="InterPro" id="IPR026960">
    <property type="entry name" value="RVT-Znf"/>
</dbReference>
<dbReference type="GO" id="GO:0003964">
    <property type="term" value="F:RNA-directed DNA polymerase activity"/>
    <property type="evidence" value="ECO:0007669"/>
    <property type="project" value="UniProtKB-KW"/>
</dbReference>
<reference evidence="2" key="1">
    <citation type="journal article" date="2022" name="Int. J. Mol. Sci.">
        <title>Draft Genome of Tanacetum Coccineum: Genomic Comparison of Closely Related Tanacetum-Family Plants.</title>
        <authorList>
            <person name="Yamashiro T."/>
            <person name="Shiraishi A."/>
            <person name="Nakayama K."/>
            <person name="Satake H."/>
        </authorList>
    </citation>
    <scope>NUCLEOTIDE SEQUENCE</scope>
</reference>
<evidence type="ECO:0000313" key="2">
    <source>
        <dbReference type="EMBL" id="GJS87445.1"/>
    </source>
</evidence>
<feature type="domain" description="Reverse transcriptase zinc-binding" evidence="1">
    <location>
        <begin position="115"/>
        <end position="170"/>
    </location>
</feature>